<sequence>MNITSYTVEKINDSFGILTGDRYELLLELENDAEDELFEDGDVQLKVLYKIEDGEEQLVKYDLIKTSDGSVLDFELEDDEIETVRAFCSKHCQEALENES</sequence>
<name>A0ABW5ZGL8_9BACL</name>
<keyword evidence="2" id="KW-1185">Reference proteome</keyword>
<dbReference type="InterPro" id="IPR045424">
    <property type="entry name" value="DUF6509"/>
</dbReference>
<evidence type="ECO:0000313" key="1">
    <source>
        <dbReference type="EMBL" id="MFD2912109.1"/>
    </source>
</evidence>
<evidence type="ECO:0000313" key="2">
    <source>
        <dbReference type="Proteomes" id="UP001597561"/>
    </source>
</evidence>
<dbReference type="Proteomes" id="UP001597561">
    <property type="component" value="Unassembled WGS sequence"/>
</dbReference>
<proteinExistence type="predicted"/>
<organism evidence="1 2">
    <name type="scientific">Jeotgalibacillus terrae</name>
    <dbReference type="NCBI Taxonomy" id="587735"/>
    <lineage>
        <taxon>Bacteria</taxon>
        <taxon>Bacillati</taxon>
        <taxon>Bacillota</taxon>
        <taxon>Bacilli</taxon>
        <taxon>Bacillales</taxon>
        <taxon>Caryophanaceae</taxon>
        <taxon>Jeotgalibacillus</taxon>
    </lineage>
</organism>
<protein>
    <submittedName>
        <fullName evidence="1">DUF6509 family protein</fullName>
    </submittedName>
</protein>
<dbReference type="EMBL" id="JBHUPG010000017">
    <property type="protein sequence ID" value="MFD2912109.1"/>
    <property type="molecule type" value="Genomic_DNA"/>
</dbReference>
<comment type="caution">
    <text evidence="1">The sequence shown here is derived from an EMBL/GenBank/DDBJ whole genome shotgun (WGS) entry which is preliminary data.</text>
</comment>
<dbReference type="RefSeq" id="WP_204730388.1">
    <property type="nucleotide sequence ID" value="NZ_JAFBDK010000017.1"/>
</dbReference>
<gene>
    <name evidence="1" type="ORF">ACFS5P_09485</name>
</gene>
<reference evidence="2" key="1">
    <citation type="journal article" date="2019" name="Int. J. Syst. Evol. Microbiol.">
        <title>The Global Catalogue of Microorganisms (GCM) 10K type strain sequencing project: providing services to taxonomists for standard genome sequencing and annotation.</title>
        <authorList>
            <consortium name="The Broad Institute Genomics Platform"/>
            <consortium name="The Broad Institute Genome Sequencing Center for Infectious Disease"/>
            <person name="Wu L."/>
            <person name="Ma J."/>
        </authorList>
    </citation>
    <scope>NUCLEOTIDE SEQUENCE [LARGE SCALE GENOMIC DNA]</scope>
    <source>
        <strain evidence="2">KCTC 13528</strain>
    </source>
</reference>
<accession>A0ABW5ZGL8</accession>
<dbReference type="Pfam" id="PF20119">
    <property type="entry name" value="DUF6509"/>
    <property type="match status" value="1"/>
</dbReference>